<dbReference type="OrthoDB" id="2873672at2"/>
<dbReference type="Pfam" id="PF09990">
    <property type="entry name" value="DUF2231"/>
    <property type="match status" value="1"/>
</dbReference>
<organism evidence="3 4">
    <name type="scientific">Nitrosomonas marina</name>
    <dbReference type="NCBI Taxonomy" id="917"/>
    <lineage>
        <taxon>Bacteria</taxon>
        <taxon>Pseudomonadati</taxon>
        <taxon>Pseudomonadota</taxon>
        <taxon>Betaproteobacteria</taxon>
        <taxon>Nitrosomonadales</taxon>
        <taxon>Nitrosomonadaceae</taxon>
        <taxon>Nitrosomonas</taxon>
    </lineage>
</organism>
<evidence type="ECO:0000256" key="1">
    <source>
        <dbReference type="SAM" id="Phobius"/>
    </source>
</evidence>
<keyword evidence="1" id="KW-0472">Membrane</keyword>
<feature type="domain" description="DUF2231" evidence="2">
    <location>
        <begin position="3"/>
        <end position="137"/>
    </location>
</feature>
<accession>A0A1H8IBW6</accession>
<sequence length="142" mass="15403">MTHPLHPVLVHFPIAAWFFATVGDVASLYYGEQVGWVAGVLLVIGVITAVLAMVAGLLELARIDQQSDAMKMANQHMILAMVSWSLYSISLFLRLDGTTLMQPSGAAILFSILGLMSLCAAGWYGGRLVFEHAIGVQQKRDN</sequence>
<dbReference type="Gene3D" id="1.20.1070.10">
    <property type="entry name" value="Rhodopsin 7-helix transmembrane proteins"/>
    <property type="match status" value="1"/>
</dbReference>
<dbReference type="RefSeq" id="WP_090634516.1">
    <property type="nucleotide sequence ID" value="NZ_FOCP01000031.1"/>
</dbReference>
<dbReference type="EMBL" id="FOCP01000031">
    <property type="protein sequence ID" value="SEN65821.1"/>
    <property type="molecule type" value="Genomic_DNA"/>
</dbReference>
<keyword evidence="1" id="KW-0812">Transmembrane</keyword>
<evidence type="ECO:0000313" key="3">
    <source>
        <dbReference type="EMBL" id="SEN65821.1"/>
    </source>
</evidence>
<feature type="transmembrane region" description="Helical" evidence="1">
    <location>
        <begin position="12"/>
        <end position="30"/>
    </location>
</feature>
<keyword evidence="1" id="KW-1133">Transmembrane helix</keyword>
<proteinExistence type="predicted"/>
<dbReference type="AlphaFoldDB" id="A0A1H8IBW6"/>
<dbReference type="InterPro" id="IPR019251">
    <property type="entry name" value="DUF2231_TM"/>
</dbReference>
<feature type="transmembrane region" description="Helical" evidence="1">
    <location>
        <begin position="107"/>
        <end position="130"/>
    </location>
</feature>
<evidence type="ECO:0000313" key="4">
    <source>
        <dbReference type="Proteomes" id="UP000199459"/>
    </source>
</evidence>
<dbReference type="SUPFAM" id="SSF81321">
    <property type="entry name" value="Family A G protein-coupled receptor-like"/>
    <property type="match status" value="1"/>
</dbReference>
<feature type="transmembrane region" description="Helical" evidence="1">
    <location>
        <begin position="78"/>
        <end position="95"/>
    </location>
</feature>
<gene>
    <name evidence="3" type="ORF">SAMN05216325_1312</name>
</gene>
<feature type="transmembrane region" description="Helical" evidence="1">
    <location>
        <begin position="36"/>
        <end position="58"/>
    </location>
</feature>
<name>A0A1H8IBW6_9PROT</name>
<dbReference type="Proteomes" id="UP000199459">
    <property type="component" value="Unassembled WGS sequence"/>
</dbReference>
<reference evidence="3 4" key="1">
    <citation type="submission" date="2016-10" db="EMBL/GenBank/DDBJ databases">
        <authorList>
            <person name="de Groot N.N."/>
        </authorList>
    </citation>
    <scope>NUCLEOTIDE SEQUENCE [LARGE SCALE GENOMIC DNA]</scope>
    <source>
        <strain evidence="3 4">Nm22</strain>
    </source>
</reference>
<protein>
    <submittedName>
        <fullName evidence="3">Uncharacterized membrane protein</fullName>
    </submittedName>
</protein>
<evidence type="ECO:0000259" key="2">
    <source>
        <dbReference type="Pfam" id="PF09990"/>
    </source>
</evidence>
<dbReference type="STRING" id="917.SAMN05216326_10780"/>